<dbReference type="InterPro" id="IPR012337">
    <property type="entry name" value="RNaseH-like_sf"/>
</dbReference>
<keyword evidence="3" id="KW-1185">Reference proteome</keyword>
<dbReference type="Gene3D" id="3.30.420.10">
    <property type="entry name" value="Ribonuclease H-like superfamily/Ribonuclease H"/>
    <property type="match status" value="1"/>
</dbReference>
<evidence type="ECO:0000259" key="1">
    <source>
        <dbReference type="Pfam" id="PF01612"/>
    </source>
</evidence>
<dbReference type="Pfam" id="PF01612">
    <property type="entry name" value="DNA_pol_A_exo1"/>
    <property type="match status" value="1"/>
</dbReference>
<dbReference type="InterPro" id="IPR002562">
    <property type="entry name" value="3'-5'_exonuclease_dom"/>
</dbReference>
<dbReference type="GO" id="GO:0003676">
    <property type="term" value="F:nucleic acid binding"/>
    <property type="evidence" value="ECO:0007669"/>
    <property type="project" value="InterPro"/>
</dbReference>
<protein>
    <submittedName>
        <fullName evidence="2">DNA polymerase I</fullName>
    </submittedName>
</protein>
<sequence length="99" mass="11011">HIFANHGVTLRGVVHDTLLQSYVFESHKSHDMDSLALRHLNYTTIAFSEVCGKGVGQICFDQVELGRATEYAGEDSDITLRLHQAMKGHVEGDPKLAYI</sequence>
<feature type="non-terminal residue" evidence="2">
    <location>
        <position position="99"/>
    </location>
</feature>
<organism evidence="2 3">
    <name type="scientific">Flavobacterium cupreum</name>
    <dbReference type="NCBI Taxonomy" id="2133766"/>
    <lineage>
        <taxon>Bacteria</taxon>
        <taxon>Pseudomonadati</taxon>
        <taxon>Bacteroidota</taxon>
        <taxon>Flavobacteriia</taxon>
        <taxon>Flavobacteriales</taxon>
        <taxon>Flavobacteriaceae</taxon>
        <taxon>Flavobacterium</taxon>
    </lineage>
</organism>
<dbReference type="Proteomes" id="UP000288102">
    <property type="component" value="Unassembled WGS sequence"/>
</dbReference>
<proteinExistence type="predicted"/>
<dbReference type="EMBL" id="QWDM01000211">
    <property type="protein sequence ID" value="RUT67547.1"/>
    <property type="molecule type" value="Genomic_DNA"/>
</dbReference>
<dbReference type="AlphaFoldDB" id="A0A433ZZP4"/>
<reference evidence="3" key="1">
    <citation type="journal article" date="2019" name="Syst. Appl. Microbiol.">
        <title>Flavobacterium circumlabens sp. nov. and Flavobacterium cupreum sp. nov., two psychrotrophic species isolated from Antarctic environmental samples.</title>
        <authorList>
            <person name="Kralova S."/>
            <person name="Busse H.-J."/>
            <person name="Svec P."/>
            <person name="Maslanova I."/>
            <person name="Stankova E."/>
            <person name="Bartak M."/>
            <person name="Sedlacek I."/>
        </authorList>
    </citation>
    <scope>NUCLEOTIDE SEQUENCE [LARGE SCALE GENOMIC DNA]</scope>
    <source>
        <strain evidence="3">CCM 8825</strain>
    </source>
</reference>
<dbReference type="SUPFAM" id="SSF53098">
    <property type="entry name" value="Ribonuclease H-like"/>
    <property type="match status" value="1"/>
</dbReference>
<dbReference type="InterPro" id="IPR036397">
    <property type="entry name" value="RNaseH_sf"/>
</dbReference>
<accession>A0A433ZZP4</accession>
<evidence type="ECO:0000313" key="2">
    <source>
        <dbReference type="EMBL" id="RUT67547.1"/>
    </source>
</evidence>
<feature type="domain" description="3'-5' exonuclease" evidence="1">
    <location>
        <begin position="2"/>
        <end position="89"/>
    </location>
</feature>
<gene>
    <name evidence="2" type="ORF">D0817_25880</name>
</gene>
<evidence type="ECO:0000313" key="3">
    <source>
        <dbReference type="Proteomes" id="UP000288102"/>
    </source>
</evidence>
<dbReference type="GO" id="GO:0006139">
    <property type="term" value="P:nucleobase-containing compound metabolic process"/>
    <property type="evidence" value="ECO:0007669"/>
    <property type="project" value="InterPro"/>
</dbReference>
<feature type="non-terminal residue" evidence="2">
    <location>
        <position position="1"/>
    </location>
</feature>
<dbReference type="GO" id="GO:0008408">
    <property type="term" value="F:3'-5' exonuclease activity"/>
    <property type="evidence" value="ECO:0007669"/>
    <property type="project" value="InterPro"/>
</dbReference>
<comment type="caution">
    <text evidence="2">The sequence shown here is derived from an EMBL/GenBank/DDBJ whole genome shotgun (WGS) entry which is preliminary data.</text>
</comment>
<name>A0A433ZZP4_9FLAO</name>
<dbReference type="CDD" id="cd06139">
    <property type="entry name" value="DNA_polA_I_Ecoli_like_exo"/>
    <property type="match status" value="1"/>
</dbReference>